<protein>
    <submittedName>
        <fullName evidence="3">Uncharacterized protein</fullName>
    </submittedName>
</protein>
<feature type="chain" id="PRO_5038872227" evidence="2">
    <location>
        <begin position="29"/>
        <end position="61"/>
    </location>
</feature>
<sequence length="61" mass="6684">MRRYGRIMRIRRTIAVLFTLTVLFSGSATLTACGSGVGTDVIEDTGNDDGENDQDEDDQDD</sequence>
<dbReference type="AlphaFoldDB" id="A0A1I2ENW9"/>
<dbReference type="EMBL" id="FOND01000007">
    <property type="protein sequence ID" value="SFE94423.1"/>
    <property type="molecule type" value="Genomic_DNA"/>
</dbReference>
<feature type="compositionally biased region" description="Acidic residues" evidence="1">
    <location>
        <begin position="41"/>
        <end position="61"/>
    </location>
</feature>
<feature type="signal peptide" evidence="2">
    <location>
        <begin position="1"/>
        <end position="28"/>
    </location>
</feature>
<dbReference type="PROSITE" id="PS51257">
    <property type="entry name" value="PROKAR_LIPOPROTEIN"/>
    <property type="match status" value="1"/>
</dbReference>
<evidence type="ECO:0000256" key="2">
    <source>
        <dbReference type="SAM" id="SignalP"/>
    </source>
</evidence>
<evidence type="ECO:0000256" key="1">
    <source>
        <dbReference type="SAM" id="MobiDB-lite"/>
    </source>
</evidence>
<dbReference type="Proteomes" id="UP000198589">
    <property type="component" value="Unassembled WGS sequence"/>
</dbReference>
<gene>
    <name evidence="3" type="ORF">SAMN05216574_107133</name>
</gene>
<keyword evidence="4" id="KW-1185">Reference proteome</keyword>
<accession>A0A1I2ENW9</accession>
<proteinExistence type="predicted"/>
<evidence type="ECO:0000313" key="3">
    <source>
        <dbReference type="EMBL" id="SFE94423.1"/>
    </source>
</evidence>
<evidence type="ECO:0000313" key="4">
    <source>
        <dbReference type="Proteomes" id="UP000198589"/>
    </source>
</evidence>
<organism evidence="3 4">
    <name type="scientific">Blastococcus tunisiensis</name>
    <dbReference type="NCBI Taxonomy" id="1798228"/>
    <lineage>
        <taxon>Bacteria</taxon>
        <taxon>Bacillati</taxon>
        <taxon>Actinomycetota</taxon>
        <taxon>Actinomycetes</taxon>
        <taxon>Geodermatophilales</taxon>
        <taxon>Geodermatophilaceae</taxon>
        <taxon>Blastococcus</taxon>
    </lineage>
</organism>
<keyword evidence="2" id="KW-0732">Signal</keyword>
<reference evidence="4" key="1">
    <citation type="submission" date="2016-10" db="EMBL/GenBank/DDBJ databases">
        <authorList>
            <person name="Varghese N."/>
            <person name="Submissions S."/>
        </authorList>
    </citation>
    <scope>NUCLEOTIDE SEQUENCE [LARGE SCALE GENOMIC DNA]</scope>
    <source>
        <strain evidence="4">DSM 46838</strain>
    </source>
</reference>
<feature type="region of interest" description="Disordered" evidence="1">
    <location>
        <begin position="34"/>
        <end position="61"/>
    </location>
</feature>
<name>A0A1I2ENW9_9ACTN</name>